<name>A0A0F9DP55_9ZZZZ</name>
<sequence length="257" mass="27906">MSSGESSALREAIPLKRWRTALMSDELYERVEFLEGLAAGLALSPGKPAPNCPSCRLDAARKAEQVGGDAALREVLSELTQIVRDGPSLEEFRRNDRYHQAYFYLASKVLAAIPGGDVRCTATGVEEGRPSQQCCLVQGHTLPHDFTPTVRLSAFVEEMKRVAPAEGGDVALREALEPFGAYLTILEAHCHLAKLGPLDDKDTILHFMGSGADCRVTVKQLRDLLALSAHPEQEELNAKTVLQYPPDGIPAQGDDDG</sequence>
<reference evidence="1" key="1">
    <citation type="journal article" date="2015" name="Nature">
        <title>Complex archaea that bridge the gap between prokaryotes and eukaryotes.</title>
        <authorList>
            <person name="Spang A."/>
            <person name="Saw J.H."/>
            <person name="Jorgensen S.L."/>
            <person name="Zaremba-Niedzwiedzka K."/>
            <person name="Martijn J."/>
            <person name="Lind A.E."/>
            <person name="van Eijk R."/>
            <person name="Schleper C."/>
            <person name="Guy L."/>
            <person name="Ettema T.J."/>
        </authorList>
    </citation>
    <scope>NUCLEOTIDE SEQUENCE</scope>
</reference>
<dbReference type="EMBL" id="LAZR01028146">
    <property type="protein sequence ID" value="KKL63504.1"/>
    <property type="molecule type" value="Genomic_DNA"/>
</dbReference>
<dbReference type="AlphaFoldDB" id="A0A0F9DP55"/>
<proteinExistence type="predicted"/>
<accession>A0A0F9DP55</accession>
<comment type="caution">
    <text evidence="1">The sequence shown here is derived from an EMBL/GenBank/DDBJ whole genome shotgun (WGS) entry which is preliminary data.</text>
</comment>
<evidence type="ECO:0000313" key="1">
    <source>
        <dbReference type="EMBL" id="KKL63504.1"/>
    </source>
</evidence>
<gene>
    <name evidence="1" type="ORF">LCGC14_2174440</name>
</gene>
<protein>
    <submittedName>
        <fullName evidence="1">Uncharacterized protein</fullName>
    </submittedName>
</protein>
<organism evidence="1">
    <name type="scientific">marine sediment metagenome</name>
    <dbReference type="NCBI Taxonomy" id="412755"/>
    <lineage>
        <taxon>unclassified sequences</taxon>
        <taxon>metagenomes</taxon>
        <taxon>ecological metagenomes</taxon>
    </lineage>
</organism>